<accession>A0A4Y2C3N4</accession>
<evidence type="ECO:0000313" key="2">
    <source>
        <dbReference type="Proteomes" id="UP000499080"/>
    </source>
</evidence>
<keyword evidence="2" id="KW-1185">Reference proteome</keyword>
<gene>
    <name evidence="1" type="ORF">AVEN_154119_1</name>
</gene>
<organism evidence="1 2">
    <name type="scientific">Araneus ventricosus</name>
    <name type="common">Orbweaver spider</name>
    <name type="synonym">Epeira ventricosa</name>
    <dbReference type="NCBI Taxonomy" id="182803"/>
    <lineage>
        <taxon>Eukaryota</taxon>
        <taxon>Metazoa</taxon>
        <taxon>Ecdysozoa</taxon>
        <taxon>Arthropoda</taxon>
        <taxon>Chelicerata</taxon>
        <taxon>Arachnida</taxon>
        <taxon>Araneae</taxon>
        <taxon>Araneomorphae</taxon>
        <taxon>Entelegynae</taxon>
        <taxon>Araneoidea</taxon>
        <taxon>Araneidae</taxon>
        <taxon>Araneus</taxon>
    </lineage>
</organism>
<name>A0A4Y2C3N4_ARAVE</name>
<protein>
    <submittedName>
        <fullName evidence="1">Uncharacterized protein</fullName>
    </submittedName>
</protein>
<dbReference type="EMBL" id="BGPR01161825">
    <property type="protein sequence ID" value="GBL98713.1"/>
    <property type="molecule type" value="Genomic_DNA"/>
</dbReference>
<sequence length="205" mass="23440">MVSETVFAEMLSRTAYGKRNGNLSATFFAFWDGDIGREIYNIMSSVSLRLTICIREDVILLNQHGPFLAYLKRFHLSRFHQCSCGGTGTALHYATKCALTVSWHMRKLAPNCEQEWLKRVANNLVSRQKIGYGNFNQKNCFECGERNGPYAPFGFESIEKQLWRNKQNDRPIRDSEIKAVLSQLFKTDQWLPPAGHVSEDVTSHA</sequence>
<evidence type="ECO:0000313" key="1">
    <source>
        <dbReference type="EMBL" id="GBL98713.1"/>
    </source>
</evidence>
<reference evidence="1 2" key="1">
    <citation type="journal article" date="2019" name="Sci. Rep.">
        <title>Orb-weaving spider Araneus ventricosus genome elucidates the spidroin gene catalogue.</title>
        <authorList>
            <person name="Kono N."/>
            <person name="Nakamura H."/>
            <person name="Ohtoshi R."/>
            <person name="Moran D.A.P."/>
            <person name="Shinohara A."/>
            <person name="Yoshida Y."/>
            <person name="Fujiwara M."/>
            <person name="Mori M."/>
            <person name="Tomita M."/>
            <person name="Arakawa K."/>
        </authorList>
    </citation>
    <scope>NUCLEOTIDE SEQUENCE [LARGE SCALE GENOMIC DNA]</scope>
</reference>
<dbReference type="Proteomes" id="UP000499080">
    <property type="component" value="Unassembled WGS sequence"/>
</dbReference>
<proteinExistence type="predicted"/>
<comment type="caution">
    <text evidence="1">The sequence shown here is derived from an EMBL/GenBank/DDBJ whole genome shotgun (WGS) entry which is preliminary data.</text>
</comment>
<dbReference type="AlphaFoldDB" id="A0A4Y2C3N4"/>